<dbReference type="Proteomes" id="UP000838672">
    <property type="component" value="Unassembled WGS sequence"/>
</dbReference>
<dbReference type="PANTHER" id="PTHR45138:SF9">
    <property type="entry name" value="DIGUANYLATE CYCLASE DGCM-RELATED"/>
    <property type="match status" value="1"/>
</dbReference>
<dbReference type="PROSITE" id="PS50887">
    <property type="entry name" value="GGDEF"/>
    <property type="match status" value="1"/>
</dbReference>
<dbReference type="InterPro" id="IPR043128">
    <property type="entry name" value="Rev_trsase/Diguanyl_cyclase"/>
</dbReference>
<dbReference type="SUPFAM" id="SSF55073">
    <property type="entry name" value="Nucleotide cyclase"/>
    <property type="match status" value="1"/>
</dbReference>
<evidence type="ECO:0000256" key="2">
    <source>
        <dbReference type="ARBA" id="ARBA00034247"/>
    </source>
</evidence>
<dbReference type="InterPro" id="IPR029787">
    <property type="entry name" value="Nucleotide_cyclase"/>
</dbReference>
<dbReference type="CDD" id="cd01949">
    <property type="entry name" value="GGDEF"/>
    <property type="match status" value="1"/>
</dbReference>
<dbReference type="PANTHER" id="PTHR45138">
    <property type="entry name" value="REGULATORY COMPONENTS OF SENSORY TRANSDUCTION SYSTEM"/>
    <property type="match status" value="1"/>
</dbReference>
<dbReference type="Gene3D" id="3.30.70.270">
    <property type="match status" value="1"/>
</dbReference>
<protein>
    <recommendedName>
        <fullName evidence="1">diguanylate cyclase</fullName>
        <ecNumber evidence="1">2.7.7.65</ecNumber>
    </recommendedName>
</protein>
<keyword evidence="3" id="KW-0812">Transmembrane</keyword>
<dbReference type="EC" id="2.7.7.65" evidence="1"/>
<gene>
    <name evidence="5" type="ORF">VST7929_02795</name>
</gene>
<evidence type="ECO:0000256" key="3">
    <source>
        <dbReference type="SAM" id="Phobius"/>
    </source>
</evidence>
<evidence type="ECO:0000259" key="4">
    <source>
        <dbReference type="PROSITE" id="PS50887"/>
    </source>
</evidence>
<organism evidence="5 6">
    <name type="scientific">Vibrio stylophorae</name>
    <dbReference type="NCBI Taxonomy" id="659351"/>
    <lineage>
        <taxon>Bacteria</taxon>
        <taxon>Pseudomonadati</taxon>
        <taxon>Pseudomonadota</taxon>
        <taxon>Gammaproteobacteria</taxon>
        <taxon>Vibrionales</taxon>
        <taxon>Vibrionaceae</taxon>
        <taxon>Vibrio</taxon>
    </lineage>
</organism>
<dbReference type="EMBL" id="CAKLDI010000002">
    <property type="protein sequence ID" value="CAH0535134.1"/>
    <property type="molecule type" value="Genomic_DNA"/>
</dbReference>
<keyword evidence="3" id="KW-0472">Membrane</keyword>
<accession>A0ABN8DW46</accession>
<dbReference type="SMART" id="SM00267">
    <property type="entry name" value="GGDEF"/>
    <property type="match status" value="1"/>
</dbReference>
<evidence type="ECO:0000313" key="5">
    <source>
        <dbReference type="EMBL" id="CAH0535134.1"/>
    </source>
</evidence>
<dbReference type="InterPro" id="IPR000160">
    <property type="entry name" value="GGDEF_dom"/>
</dbReference>
<dbReference type="InterPro" id="IPR050469">
    <property type="entry name" value="Diguanylate_Cyclase"/>
</dbReference>
<evidence type="ECO:0000313" key="6">
    <source>
        <dbReference type="Proteomes" id="UP000838672"/>
    </source>
</evidence>
<reference evidence="5" key="1">
    <citation type="submission" date="2021-11" db="EMBL/GenBank/DDBJ databases">
        <authorList>
            <person name="Rodrigo-Torres L."/>
            <person name="Arahal R. D."/>
            <person name="Lucena T."/>
        </authorList>
    </citation>
    <scope>NUCLEOTIDE SEQUENCE</scope>
    <source>
        <strain evidence="5">CECT 7929</strain>
    </source>
</reference>
<dbReference type="NCBIfam" id="TIGR00254">
    <property type="entry name" value="GGDEF"/>
    <property type="match status" value="1"/>
</dbReference>
<dbReference type="Pfam" id="PF00990">
    <property type="entry name" value="GGDEF"/>
    <property type="match status" value="1"/>
</dbReference>
<proteinExistence type="predicted"/>
<sequence>MICHLVLLLTVVLALSFLQYKQSMARHIETTTRHKVELVLGLRSFYSFAIARNEYQNTQSPLLLQYLKTQSSLKWLVVRGTSDDGVPFESQYIDEHNRIIRTFYPSNFLQRLKKLKISARTRQREEYELAKTSRIQMTPILQKIRFQQGVFYDQSNALLYVKINTDNLRGGAIYACFDVSHLETEDQEIAHLIVEQMVMLAITLIILSLLLSYLLTRPLTRLAALMSHDISKIDAPHLPGLNRNDEIGQITRQFSNLILRVQRQVSELSFLGSIDSLTSLYNHGQFDQALNDIAQHHQRRAGLILFDLDKFKHFNDSYGHPAGDRALVQIAQTTRYAVRGQDRCFRIGGEEFAVILQSCDEYVVRDVAHRLLDLVEGLAIAHADNGTSKNVVTISIGYLFYDPAKGMQTATELYQRCDQALYRAKKQGRHQAIQAD</sequence>
<dbReference type="Gene3D" id="6.10.340.10">
    <property type="match status" value="1"/>
</dbReference>
<name>A0ABN8DW46_9VIBR</name>
<evidence type="ECO:0000256" key="1">
    <source>
        <dbReference type="ARBA" id="ARBA00012528"/>
    </source>
</evidence>
<keyword evidence="3" id="KW-1133">Transmembrane helix</keyword>
<comment type="catalytic activity">
    <reaction evidence="2">
        <text>2 GTP = 3',3'-c-di-GMP + 2 diphosphate</text>
        <dbReference type="Rhea" id="RHEA:24898"/>
        <dbReference type="ChEBI" id="CHEBI:33019"/>
        <dbReference type="ChEBI" id="CHEBI:37565"/>
        <dbReference type="ChEBI" id="CHEBI:58805"/>
        <dbReference type="EC" id="2.7.7.65"/>
    </reaction>
</comment>
<keyword evidence="6" id="KW-1185">Reference proteome</keyword>
<feature type="domain" description="GGDEF" evidence="4">
    <location>
        <begin position="299"/>
        <end position="436"/>
    </location>
</feature>
<feature type="transmembrane region" description="Helical" evidence="3">
    <location>
        <begin position="197"/>
        <end position="216"/>
    </location>
</feature>
<comment type="caution">
    <text evidence="5">The sequence shown here is derived from an EMBL/GenBank/DDBJ whole genome shotgun (WGS) entry which is preliminary data.</text>
</comment>